<name>A0A8J4GUR6_9CHLO</name>
<evidence type="ECO:0000313" key="2">
    <source>
        <dbReference type="Proteomes" id="UP000722791"/>
    </source>
</evidence>
<gene>
    <name evidence="1" type="ORF">Vretimale_17382</name>
</gene>
<protein>
    <submittedName>
        <fullName evidence="1">Uncharacterized protein</fullName>
    </submittedName>
</protein>
<evidence type="ECO:0000313" key="1">
    <source>
        <dbReference type="EMBL" id="GIM14421.1"/>
    </source>
</evidence>
<sequence length="135" mass="14173">MIHTFWPAGLNASLPSNCLFLNQFILASSPSVMYLIGAQTAIKRPICCMVLGISKSSNSLGAPNTTASVHGPPSCNSTLGPTAAGLGSPKICLTLQPSSCSACRISFSHRNGNRIRRAFSTSTTLHSFFTSPKEG</sequence>
<dbReference type="AlphaFoldDB" id="A0A8J4GUR6"/>
<reference evidence="1" key="1">
    <citation type="journal article" date="2021" name="Proc. Natl. Acad. Sci. U.S.A.">
        <title>Three genomes in the algal genus Volvox reveal the fate of a haploid sex-determining region after a transition to homothallism.</title>
        <authorList>
            <person name="Yamamoto K."/>
            <person name="Hamaji T."/>
            <person name="Kawai-Toyooka H."/>
            <person name="Matsuzaki R."/>
            <person name="Takahashi F."/>
            <person name="Nishimura Y."/>
            <person name="Kawachi M."/>
            <person name="Noguchi H."/>
            <person name="Minakuchi Y."/>
            <person name="Umen J.G."/>
            <person name="Toyoda A."/>
            <person name="Nozaki H."/>
        </authorList>
    </citation>
    <scope>NUCLEOTIDE SEQUENCE</scope>
    <source>
        <strain evidence="1">NIES-3785</strain>
    </source>
</reference>
<comment type="caution">
    <text evidence="1">The sequence shown here is derived from an EMBL/GenBank/DDBJ whole genome shotgun (WGS) entry which is preliminary data.</text>
</comment>
<dbReference type="EMBL" id="BNCQ01000056">
    <property type="protein sequence ID" value="GIM14421.1"/>
    <property type="molecule type" value="Genomic_DNA"/>
</dbReference>
<accession>A0A8J4GUR6</accession>
<proteinExistence type="predicted"/>
<organism evidence="1 2">
    <name type="scientific">Volvox reticuliferus</name>
    <dbReference type="NCBI Taxonomy" id="1737510"/>
    <lineage>
        <taxon>Eukaryota</taxon>
        <taxon>Viridiplantae</taxon>
        <taxon>Chlorophyta</taxon>
        <taxon>core chlorophytes</taxon>
        <taxon>Chlorophyceae</taxon>
        <taxon>CS clade</taxon>
        <taxon>Chlamydomonadales</taxon>
        <taxon>Volvocaceae</taxon>
        <taxon>Volvox</taxon>
    </lineage>
</organism>
<dbReference type="Proteomes" id="UP000722791">
    <property type="component" value="Unassembled WGS sequence"/>
</dbReference>